<organism evidence="2 3">
    <name type="scientific">Neonectria punicea</name>
    <dbReference type="NCBI Taxonomy" id="979145"/>
    <lineage>
        <taxon>Eukaryota</taxon>
        <taxon>Fungi</taxon>
        <taxon>Dikarya</taxon>
        <taxon>Ascomycota</taxon>
        <taxon>Pezizomycotina</taxon>
        <taxon>Sordariomycetes</taxon>
        <taxon>Hypocreomycetidae</taxon>
        <taxon>Hypocreales</taxon>
        <taxon>Nectriaceae</taxon>
        <taxon>Neonectria</taxon>
    </lineage>
</organism>
<keyword evidence="3" id="KW-1185">Reference proteome</keyword>
<name>A0ABR1HC70_9HYPO</name>
<protein>
    <recommendedName>
        <fullName evidence="1">Dienelactone hydrolase domain-containing protein</fullName>
    </recommendedName>
</protein>
<dbReference type="SUPFAM" id="SSF53474">
    <property type="entry name" value="alpha/beta-Hydrolases"/>
    <property type="match status" value="1"/>
</dbReference>
<evidence type="ECO:0000259" key="1">
    <source>
        <dbReference type="Pfam" id="PF01738"/>
    </source>
</evidence>
<evidence type="ECO:0000313" key="3">
    <source>
        <dbReference type="Proteomes" id="UP001498476"/>
    </source>
</evidence>
<dbReference type="InterPro" id="IPR002925">
    <property type="entry name" value="Dienelactn_hydro"/>
</dbReference>
<dbReference type="InterPro" id="IPR029058">
    <property type="entry name" value="AB_hydrolase_fold"/>
</dbReference>
<dbReference type="EMBL" id="JAZAVJ010000044">
    <property type="protein sequence ID" value="KAK7418764.1"/>
    <property type="molecule type" value="Genomic_DNA"/>
</dbReference>
<evidence type="ECO:0000313" key="2">
    <source>
        <dbReference type="EMBL" id="KAK7418764.1"/>
    </source>
</evidence>
<comment type="caution">
    <text evidence="2">The sequence shown here is derived from an EMBL/GenBank/DDBJ whole genome shotgun (WGS) entry which is preliminary data.</text>
</comment>
<gene>
    <name evidence="2" type="ORF">QQX98_003782</name>
</gene>
<dbReference type="PANTHER" id="PTHR17630">
    <property type="entry name" value="DIENELACTONE HYDROLASE"/>
    <property type="match status" value="1"/>
</dbReference>
<proteinExistence type="predicted"/>
<dbReference type="Gene3D" id="3.40.50.1820">
    <property type="entry name" value="alpha/beta hydrolase"/>
    <property type="match status" value="1"/>
</dbReference>
<dbReference type="Proteomes" id="UP001498476">
    <property type="component" value="Unassembled WGS sequence"/>
</dbReference>
<reference evidence="2 3" key="1">
    <citation type="journal article" date="2025" name="Microbiol. Resour. Announc.">
        <title>Draft genome sequences for Neonectria magnoliae and Neonectria punicea, canker pathogens of Liriodendron tulipifera and Acer saccharum in West Virginia.</title>
        <authorList>
            <person name="Petronek H.M."/>
            <person name="Kasson M.T."/>
            <person name="Metheny A.M."/>
            <person name="Stauder C.M."/>
            <person name="Lovett B."/>
            <person name="Lynch S.C."/>
            <person name="Garnas J.R."/>
            <person name="Kasson L.R."/>
            <person name="Stajich J.E."/>
        </authorList>
    </citation>
    <scope>NUCLEOTIDE SEQUENCE [LARGE SCALE GENOMIC DNA]</scope>
    <source>
        <strain evidence="2 3">NRRL 64653</strain>
    </source>
</reference>
<feature type="domain" description="Dienelactone hydrolase" evidence="1">
    <location>
        <begin position="30"/>
        <end position="287"/>
    </location>
</feature>
<sequence length="290" mass="31932">MSCPDCFKGSVHDYTSPVGCEETLFGVTTYVAGVPSQRTSPSTIVFITDLFGLNRVNNKLLADYFANVTGIRVLIPDLVPGGGVPVSALGLMENLTRPTKWWDIRGHISRAISFIKFIPYFLPVLTGTDGAYHKYLAYARAVKAELPAQGKLGVAGYCWGGLQTSRLSKEPSLLDGKEPLIDAHYTAHPSSLKLPNDILDSVRQFKVPFSMAIGDRDFAVSKEQVVELEARLREEFGNGDGEGGYHYEIKLYEGCEHGFACRANRTKAFEDQSANMAALQAVNLFKKWLL</sequence>
<dbReference type="Pfam" id="PF01738">
    <property type="entry name" value="DLH"/>
    <property type="match status" value="1"/>
</dbReference>
<accession>A0ABR1HC70</accession>
<dbReference type="PANTHER" id="PTHR17630:SF105">
    <property type="entry name" value="DIENELACTONE HYDROLASE FAMILY PROTEIN (AFU_ORTHOLOGUE AFUA_4G08790)"/>
    <property type="match status" value="1"/>
</dbReference>